<protein>
    <recommendedName>
        <fullName evidence="1">AMMECR1 domain-containing protein</fullName>
    </recommendedName>
</protein>
<dbReference type="Proteomes" id="UP001527925">
    <property type="component" value="Unassembled WGS sequence"/>
</dbReference>
<sequence length="139" mass="15619">MWLHSGLGDALQDTRFSPITSEEVPHLSCGVSLLTDFEPAKSWDDWEALSQVGRHGIRIVFADERGVRRSATYLPEVAEEQRWTKTEAIDSLLRKGGFRGRITPAVRQSVSLTRYQSSKTTATFAEFEDFTRARAATAE</sequence>
<proteinExistence type="predicted"/>
<feature type="domain" description="AMMECR1" evidence="1">
    <location>
        <begin position="1"/>
        <end position="131"/>
    </location>
</feature>
<evidence type="ECO:0000259" key="1">
    <source>
        <dbReference type="PROSITE" id="PS51112"/>
    </source>
</evidence>
<dbReference type="EMBL" id="JADGIZ020000001">
    <property type="protein sequence ID" value="KAL2919944.1"/>
    <property type="molecule type" value="Genomic_DNA"/>
</dbReference>
<dbReference type="PROSITE" id="PS51112">
    <property type="entry name" value="AMMECR1"/>
    <property type="match status" value="1"/>
</dbReference>
<gene>
    <name evidence="2" type="ORF">HK105_200010</name>
</gene>
<evidence type="ECO:0000313" key="2">
    <source>
        <dbReference type="EMBL" id="KAL2919944.1"/>
    </source>
</evidence>
<comment type="caution">
    <text evidence="2">The sequence shown here is derived from an EMBL/GenBank/DDBJ whole genome shotgun (WGS) entry which is preliminary data.</text>
</comment>
<dbReference type="InterPro" id="IPR002733">
    <property type="entry name" value="AMMECR1_domain"/>
</dbReference>
<reference evidence="2 3" key="1">
    <citation type="submission" date="2023-09" db="EMBL/GenBank/DDBJ databases">
        <title>Pangenome analysis of Batrachochytrium dendrobatidis and related Chytrids.</title>
        <authorList>
            <person name="Yacoub M.N."/>
            <person name="Stajich J.E."/>
            <person name="James T.Y."/>
        </authorList>
    </citation>
    <scope>NUCLEOTIDE SEQUENCE [LARGE SCALE GENOMIC DNA]</scope>
    <source>
        <strain evidence="2 3">JEL0888</strain>
    </source>
</reference>
<evidence type="ECO:0000313" key="3">
    <source>
        <dbReference type="Proteomes" id="UP001527925"/>
    </source>
</evidence>
<dbReference type="PANTHER" id="PTHR13016:SF0">
    <property type="entry name" value="AMME SYNDROME CANDIDATE GENE 1 PROTEIN"/>
    <property type="match status" value="1"/>
</dbReference>
<organism evidence="2 3">
    <name type="scientific">Polyrhizophydium stewartii</name>
    <dbReference type="NCBI Taxonomy" id="2732419"/>
    <lineage>
        <taxon>Eukaryota</taxon>
        <taxon>Fungi</taxon>
        <taxon>Fungi incertae sedis</taxon>
        <taxon>Chytridiomycota</taxon>
        <taxon>Chytridiomycota incertae sedis</taxon>
        <taxon>Chytridiomycetes</taxon>
        <taxon>Rhizophydiales</taxon>
        <taxon>Rhizophydiales incertae sedis</taxon>
        <taxon>Polyrhizophydium</taxon>
    </lineage>
</organism>
<name>A0ABR4NK83_9FUNG</name>
<dbReference type="Pfam" id="PF01871">
    <property type="entry name" value="AMMECR1"/>
    <property type="match status" value="1"/>
</dbReference>
<accession>A0ABR4NK83</accession>
<dbReference type="PANTHER" id="PTHR13016">
    <property type="entry name" value="AMMECR1 HOMOLOG"/>
    <property type="match status" value="1"/>
</dbReference>
<keyword evidence="3" id="KW-1185">Reference proteome</keyword>
<dbReference type="Gene3D" id="3.30.1490.150">
    <property type="entry name" value="Hypothetical protein ph0010, domain 2"/>
    <property type="match status" value="1"/>
</dbReference>
<dbReference type="InterPro" id="IPR036071">
    <property type="entry name" value="AMMECR1_dom_sf"/>
</dbReference>
<dbReference type="SUPFAM" id="SSF143447">
    <property type="entry name" value="AMMECR1-like"/>
    <property type="match status" value="1"/>
</dbReference>
<dbReference type="InterPro" id="IPR023473">
    <property type="entry name" value="AMMECR1"/>
</dbReference>